<dbReference type="GO" id="GO:0005506">
    <property type="term" value="F:iron ion binding"/>
    <property type="evidence" value="ECO:0007669"/>
    <property type="project" value="InterPro"/>
</dbReference>
<gene>
    <name evidence="2" type="ORF">EB796_007130</name>
</gene>
<name>A0A7J7K8J6_BUGNE</name>
<evidence type="ECO:0000256" key="1">
    <source>
        <dbReference type="ARBA" id="ARBA00010617"/>
    </source>
</evidence>
<dbReference type="Pfam" id="PF00067">
    <property type="entry name" value="p450"/>
    <property type="match status" value="1"/>
</dbReference>
<accession>A0A7J7K8J6</accession>
<dbReference type="Proteomes" id="UP000593567">
    <property type="component" value="Unassembled WGS sequence"/>
</dbReference>
<comment type="caution">
    <text evidence="2">The sequence shown here is derived from an EMBL/GenBank/DDBJ whole genome shotgun (WGS) entry which is preliminary data.</text>
</comment>
<dbReference type="GO" id="GO:0016705">
    <property type="term" value="F:oxidoreductase activity, acting on paired donors, with incorporation or reduction of molecular oxygen"/>
    <property type="evidence" value="ECO:0007669"/>
    <property type="project" value="InterPro"/>
</dbReference>
<dbReference type="OrthoDB" id="6283414at2759"/>
<dbReference type="GO" id="GO:0004497">
    <property type="term" value="F:monooxygenase activity"/>
    <property type="evidence" value="ECO:0007669"/>
    <property type="project" value="InterPro"/>
</dbReference>
<comment type="similarity">
    <text evidence="1">Belongs to the cytochrome P450 family.</text>
</comment>
<sequence length="66" mass="7711">MNQIYRRDFNMRLTIPAGTTVVMNAFYTAHNPRVYDEPFKVKPERFLDENGNLVPPGHPARYKCVL</sequence>
<evidence type="ECO:0000313" key="3">
    <source>
        <dbReference type="Proteomes" id="UP000593567"/>
    </source>
</evidence>
<evidence type="ECO:0000313" key="2">
    <source>
        <dbReference type="EMBL" id="KAF6034553.1"/>
    </source>
</evidence>
<proteinExistence type="inferred from homology"/>
<dbReference type="EMBL" id="VXIV02001046">
    <property type="protein sequence ID" value="KAF6034553.1"/>
    <property type="molecule type" value="Genomic_DNA"/>
</dbReference>
<protein>
    <submittedName>
        <fullName evidence="2">CYP17A1</fullName>
    </submittedName>
</protein>
<dbReference type="GO" id="GO:0020037">
    <property type="term" value="F:heme binding"/>
    <property type="evidence" value="ECO:0007669"/>
    <property type="project" value="InterPro"/>
</dbReference>
<keyword evidence="3" id="KW-1185">Reference proteome</keyword>
<dbReference type="InterPro" id="IPR036396">
    <property type="entry name" value="Cyt_P450_sf"/>
</dbReference>
<organism evidence="2 3">
    <name type="scientific">Bugula neritina</name>
    <name type="common">Brown bryozoan</name>
    <name type="synonym">Sertularia neritina</name>
    <dbReference type="NCBI Taxonomy" id="10212"/>
    <lineage>
        <taxon>Eukaryota</taxon>
        <taxon>Metazoa</taxon>
        <taxon>Spiralia</taxon>
        <taxon>Lophotrochozoa</taxon>
        <taxon>Bryozoa</taxon>
        <taxon>Gymnolaemata</taxon>
        <taxon>Cheilostomatida</taxon>
        <taxon>Flustrina</taxon>
        <taxon>Buguloidea</taxon>
        <taxon>Bugulidae</taxon>
        <taxon>Bugula</taxon>
    </lineage>
</organism>
<reference evidence="2" key="1">
    <citation type="submission" date="2020-06" db="EMBL/GenBank/DDBJ databases">
        <title>Draft genome of Bugula neritina, a colonial animal packing powerful symbionts and potential medicines.</title>
        <authorList>
            <person name="Rayko M."/>
        </authorList>
    </citation>
    <scope>NUCLEOTIDE SEQUENCE [LARGE SCALE GENOMIC DNA]</scope>
    <source>
        <strain evidence="2">Kwan_BN1</strain>
    </source>
</reference>
<dbReference type="SUPFAM" id="SSF48264">
    <property type="entry name" value="Cytochrome P450"/>
    <property type="match status" value="1"/>
</dbReference>
<dbReference type="Gene3D" id="1.10.630.10">
    <property type="entry name" value="Cytochrome P450"/>
    <property type="match status" value="1"/>
</dbReference>
<dbReference type="AlphaFoldDB" id="A0A7J7K8J6"/>
<dbReference type="InterPro" id="IPR001128">
    <property type="entry name" value="Cyt_P450"/>
</dbReference>